<proteinExistence type="predicted"/>
<evidence type="ECO:0008006" key="2">
    <source>
        <dbReference type="Google" id="ProtNLM"/>
    </source>
</evidence>
<sequence>MAKNIGLTKDAGWQFGIRKTMPTNVETLWETFFSDRGLGYWAEGVDQNFSTFKEYSHIRTTWKHKDFEERAHLQVRFIPTKDKDKTTISIHVDNLKNESQREVTKKYWSVVIESLYLLTAP</sequence>
<reference evidence="1" key="1">
    <citation type="submission" date="2019-01" db="EMBL/GenBank/DDBJ databases">
        <title>Whole Genome Sequencing for Putative Detection of Antimicrobial Resistance and Potential Virulence Factors in Chryseobacterium indologenes isolated from Nile Tilapia in Tanzania.</title>
        <authorList>
            <person name="Mwega E."/>
            <person name="Mutoloki S."/>
            <person name="Mugimba K."/>
            <person name="Colquhoun D."/>
            <person name="Mdegela R."/>
            <person name="Evensen O."/>
            <person name="Wasteson Y."/>
        </authorList>
    </citation>
    <scope>NUCLEOTIDE SEQUENCE [LARGE SCALE GENOMIC DNA]</scope>
    <source>
        <strain evidence="1">StR 01</strain>
    </source>
</reference>
<gene>
    <name evidence="1" type="ORF">EU348_00545</name>
</gene>
<protein>
    <recommendedName>
        <fullName evidence="2">Activator of Hsp90 ATPase homolog 1-like protein</fullName>
    </recommendedName>
</protein>
<dbReference type="SUPFAM" id="SSF55961">
    <property type="entry name" value="Bet v1-like"/>
    <property type="match status" value="1"/>
</dbReference>
<dbReference type="AlphaFoldDB" id="A0A411DH58"/>
<accession>A0A411DH58</accession>
<name>A0A411DH58_CHRID</name>
<organism evidence="1">
    <name type="scientific">Chryseobacterium indologenes</name>
    <name type="common">Flavobacterium indologenes</name>
    <dbReference type="NCBI Taxonomy" id="253"/>
    <lineage>
        <taxon>Bacteria</taxon>
        <taxon>Pseudomonadati</taxon>
        <taxon>Bacteroidota</taxon>
        <taxon>Flavobacteriia</taxon>
        <taxon>Flavobacteriales</taxon>
        <taxon>Weeksellaceae</taxon>
        <taxon>Chryseobacterium group</taxon>
        <taxon>Chryseobacterium</taxon>
    </lineage>
</organism>
<evidence type="ECO:0000313" key="1">
    <source>
        <dbReference type="EMBL" id="QBA19734.1"/>
    </source>
</evidence>
<dbReference type="EMBL" id="CP035532">
    <property type="protein sequence ID" value="QBA19734.1"/>
    <property type="molecule type" value="Genomic_DNA"/>
</dbReference>